<dbReference type="Pfam" id="PF00650">
    <property type="entry name" value="CRAL_TRIO"/>
    <property type="match status" value="1"/>
</dbReference>
<organism evidence="2 3">
    <name type="scientific">Acer saccharum</name>
    <name type="common">Sugar maple</name>
    <dbReference type="NCBI Taxonomy" id="4024"/>
    <lineage>
        <taxon>Eukaryota</taxon>
        <taxon>Viridiplantae</taxon>
        <taxon>Streptophyta</taxon>
        <taxon>Embryophyta</taxon>
        <taxon>Tracheophyta</taxon>
        <taxon>Spermatophyta</taxon>
        <taxon>Magnoliopsida</taxon>
        <taxon>eudicotyledons</taxon>
        <taxon>Gunneridae</taxon>
        <taxon>Pentapetalae</taxon>
        <taxon>rosids</taxon>
        <taxon>malvids</taxon>
        <taxon>Sapindales</taxon>
        <taxon>Sapindaceae</taxon>
        <taxon>Hippocastanoideae</taxon>
        <taxon>Acereae</taxon>
        <taxon>Acer</taxon>
    </lineage>
</organism>
<reference evidence="2" key="2">
    <citation type="submission" date="2023-06" db="EMBL/GenBank/DDBJ databases">
        <authorList>
            <person name="Swenson N.G."/>
            <person name="Wegrzyn J.L."/>
            <person name="Mcevoy S.L."/>
        </authorList>
    </citation>
    <scope>NUCLEOTIDE SEQUENCE</scope>
    <source>
        <strain evidence="2">NS2018</strain>
        <tissue evidence="2">Leaf</tissue>
    </source>
</reference>
<dbReference type="AlphaFoldDB" id="A0AA39SE53"/>
<dbReference type="SMART" id="SM00516">
    <property type="entry name" value="SEC14"/>
    <property type="match status" value="1"/>
</dbReference>
<evidence type="ECO:0000259" key="1">
    <source>
        <dbReference type="PROSITE" id="PS50191"/>
    </source>
</evidence>
<dbReference type="SUPFAM" id="SSF52087">
    <property type="entry name" value="CRAL/TRIO domain"/>
    <property type="match status" value="1"/>
</dbReference>
<feature type="domain" description="CRAL-TRIO" evidence="1">
    <location>
        <begin position="109"/>
        <end position="230"/>
    </location>
</feature>
<keyword evidence="3" id="KW-1185">Reference proteome</keyword>
<protein>
    <recommendedName>
        <fullName evidence="1">CRAL-TRIO domain-containing protein</fullName>
    </recommendedName>
</protein>
<evidence type="ECO:0000313" key="2">
    <source>
        <dbReference type="EMBL" id="KAK0587324.1"/>
    </source>
</evidence>
<dbReference type="PANTHER" id="PTHR47556">
    <property type="entry name" value="SEC14P-LIKE PHOSPHATIDYLINOSITOL TRANSFER FAMILY PROTEIN"/>
    <property type="match status" value="1"/>
</dbReference>
<sequence length="295" mass="33985">MSLRSYHILAPQFVNSVKLTKKPIRNCKFSVSNCISDPNYSRKLVLQVKEKLEKDYHSLPVGKNGRDDEEMILWFLKDRKFSVEKAVEKLTKAIKWRQEFRVSELNEESVKGVAATGKGYVHDFLDIKDRPVLLVVASKHLPSMFDVVENEKLCAFLVEKALSKLPPGKEEILVIIDLRGFGTQNADLKFLTFLFDVFYSYYPRRLGEVLFVEAPFIFNPFWQLVKSWVKSFASLVKFCCVETVRKEYFTEATLPNEERRTKKMQSMEIQPSMETVGLAEEFSVGEALIGDGVDE</sequence>
<dbReference type="EMBL" id="JAUESC010000382">
    <property type="protein sequence ID" value="KAK0587324.1"/>
    <property type="molecule type" value="Genomic_DNA"/>
</dbReference>
<gene>
    <name evidence="2" type="ORF">LWI29_021010</name>
</gene>
<name>A0AA39SE53_ACESA</name>
<proteinExistence type="predicted"/>
<dbReference type="PROSITE" id="PS50191">
    <property type="entry name" value="CRAL_TRIO"/>
    <property type="match status" value="1"/>
</dbReference>
<dbReference type="InterPro" id="IPR036865">
    <property type="entry name" value="CRAL-TRIO_dom_sf"/>
</dbReference>
<comment type="caution">
    <text evidence="2">The sequence shown here is derived from an EMBL/GenBank/DDBJ whole genome shotgun (WGS) entry which is preliminary data.</text>
</comment>
<dbReference type="InterPro" id="IPR001251">
    <property type="entry name" value="CRAL-TRIO_dom"/>
</dbReference>
<dbReference type="Gene3D" id="3.40.525.10">
    <property type="entry name" value="CRAL-TRIO lipid binding domain"/>
    <property type="match status" value="1"/>
</dbReference>
<dbReference type="CDD" id="cd00170">
    <property type="entry name" value="SEC14"/>
    <property type="match status" value="1"/>
</dbReference>
<dbReference type="SUPFAM" id="SSF46938">
    <property type="entry name" value="CRAL/TRIO N-terminal domain"/>
    <property type="match status" value="1"/>
</dbReference>
<dbReference type="PANTHER" id="PTHR47556:SF1">
    <property type="entry name" value="SEC14P-LIKE PHOSPHATIDYLINOSITOL TRANSFER FAMILY PROTEIN"/>
    <property type="match status" value="1"/>
</dbReference>
<evidence type="ECO:0000313" key="3">
    <source>
        <dbReference type="Proteomes" id="UP001168877"/>
    </source>
</evidence>
<dbReference type="InterPro" id="IPR036273">
    <property type="entry name" value="CRAL/TRIO_N_dom_sf"/>
</dbReference>
<dbReference type="Proteomes" id="UP001168877">
    <property type="component" value="Unassembled WGS sequence"/>
</dbReference>
<reference evidence="2" key="1">
    <citation type="journal article" date="2022" name="Plant J.">
        <title>Strategies of tolerance reflected in two North American maple genomes.</title>
        <authorList>
            <person name="McEvoy S.L."/>
            <person name="Sezen U.U."/>
            <person name="Trouern-Trend A."/>
            <person name="McMahon S.M."/>
            <person name="Schaberg P.G."/>
            <person name="Yang J."/>
            <person name="Wegrzyn J.L."/>
            <person name="Swenson N.G."/>
        </authorList>
    </citation>
    <scope>NUCLEOTIDE SEQUENCE</scope>
    <source>
        <strain evidence="2">NS2018</strain>
    </source>
</reference>
<accession>A0AA39SE53</accession>